<protein>
    <submittedName>
        <fullName evidence="2">XRE family transcriptional regulator</fullName>
    </submittedName>
</protein>
<dbReference type="Proteomes" id="UP000460272">
    <property type="component" value="Unassembled WGS sequence"/>
</dbReference>
<keyword evidence="3" id="KW-1185">Reference proteome</keyword>
<evidence type="ECO:0000259" key="1">
    <source>
        <dbReference type="PROSITE" id="PS50943"/>
    </source>
</evidence>
<feature type="domain" description="HTH cro/C1-type" evidence="1">
    <location>
        <begin position="42"/>
        <end position="101"/>
    </location>
</feature>
<dbReference type="InterPro" id="IPR001387">
    <property type="entry name" value="Cro/C1-type_HTH"/>
</dbReference>
<name>A0A6P2BVT6_9ACTN</name>
<dbReference type="SUPFAM" id="SSF47413">
    <property type="entry name" value="lambda repressor-like DNA-binding domains"/>
    <property type="match status" value="1"/>
</dbReference>
<dbReference type="SMART" id="SM00530">
    <property type="entry name" value="HTH_XRE"/>
    <property type="match status" value="1"/>
</dbReference>
<accession>A0A6P2BVT6</accession>
<dbReference type="Gene3D" id="1.10.260.40">
    <property type="entry name" value="lambda repressor-like DNA-binding domains"/>
    <property type="match status" value="1"/>
</dbReference>
<proteinExistence type="predicted"/>
<dbReference type="Pfam" id="PF01381">
    <property type="entry name" value="HTH_3"/>
    <property type="match status" value="1"/>
</dbReference>
<dbReference type="InterPro" id="IPR010982">
    <property type="entry name" value="Lambda_DNA-bd_dom_sf"/>
</dbReference>
<organism evidence="2 3">
    <name type="scientific">Trebonia kvetii</name>
    <dbReference type="NCBI Taxonomy" id="2480626"/>
    <lineage>
        <taxon>Bacteria</taxon>
        <taxon>Bacillati</taxon>
        <taxon>Actinomycetota</taxon>
        <taxon>Actinomycetes</taxon>
        <taxon>Streptosporangiales</taxon>
        <taxon>Treboniaceae</taxon>
        <taxon>Trebonia</taxon>
    </lineage>
</organism>
<dbReference type="PROSITE" id="PS50943">
    <property type="entry name" value="HTH_CROC1"/>
    <property type="match status" value="1"/>
</dbReference>
<dbReference type="OrthoDB" id="4829260at2"/>
<sequence length="130" mass="14270">MSWITLDSDGIPALPGCEVLVRRPHSYSPEVLDAARVLGLRIAEGRRLRRWTQAELCERASVSSTTLRNAERGEPTVAIGVMFELAALVGVELFGVPAGQLSALSARERDRLAVLPSRVYPRQEAPDDDF</sequence>
<evidence type="ECO:0000313" key="3">
    <source>
        <dbReference type="Proteomes" id="UP000460272"/>
    </source>
</evidence>
<comment type="caution">
    <text evidence="2">The sequence shown here is derived from an EMBL/GenBank/DDBJ whole genome shotgun (WGS) entry which is preliminary data.</text>
</comment>
<reference evidence="2 3" key="1">
    <citation type="submission" date="2018-11" db="EMBL/GenBank/DDBJ databases">
        <title>Trebonia kvetii gen.nov., sp.nov., a novel acidophilic actinobacterium, and proposal of the new actinobacterial family Treboniaceae fam. nov.</title>
        <authorList>
            <person name="Rapoport D."/>
            <person name="Sagova-Mareckova M."/>
            <person name="Sedlacek I."/>
            <person name="Provaznik J."/>
            <person name="Kralova S."/>
            <person name="Pavlinic D."/>
            <person name="Benes V."/>
            <person name="Kopecky J."/>
        </authorList>
    </citation>
    <scope>NUCLEOTIDE SEQUENCE [LARGE SCALE GENOMIC DNA]</scope>
    <source>
        <strain evidence="2 3">15Tr583</strain>
    </source>
</reference>
<gene>
    <name evidence="2" type="ORF">EAS64_21515</name>
</gene>
<dbReference type="GO" id="GO:0003677">
    <property type="term" value="F:DNA binding"/>
    <property type="evidence" value="ECO:0007669"/>
    <property type="project" value="InterPro"/>
</dbReference>
<dbReference type="CDD" id="cd00093">
    <property type="entry name" value="HTH_XRE"/>
    <property type="match status" value="1"/>
</dbReference>
<dbReference type="EMBL" id="RPFW01000004">
    <property type="protein sequence ID" value="TVZ03038.1"/>
    <property type="molecule type" value="Genomic_DNA"/>
</dbReference>
<evidence type="ECO:0000313" key="2">
    <source>
        <dbReference type="EMBL" id="TVZ03038.1"/>
    </source>
</evidence>
<dbReference type="AlphaFoldDB" id="A0A6P2BVT6"/>